<dbReference type="PANTHER" id="PTHR22722">
    <property type="entry name" value="LOW-DENSITY LIPOPROTEIN RECEPTOR-RELATED PROTEIN 2-RELATED"/>
    <property type="match status" value="1"/>
</dbReference>
<evidence type="ECO:0000256" key="9">
    <source>
        <dbReference type="PROSITE-ProRule" id="PRU00124"/>
    </source>
</evidence>
<dbReference type="InterPro" id="IPR023415">
    <property type="entry name" value="LDLR_class-A_CS"/>
</dbReference>
<keyword evidence="5 11" id="KW-0472">Membrane</keyword>
<dbReference type="WBParaSite" id="SMUV_0000586701-mRNA-1">
    <property type="protein sequence ID" value="SMUV_0000586701-mRNA-1"/>
    <property type="gene ID" value="SMUV_0000586701"/>
</dbReference>
<organism evidence="12 13">
    <name type="scientific">Syphacia muris</name>
    <dbReference type="NCBI Taxonomy" id="451379"/>
    <lineage>
        <taxon>Eukaryota</taxon>
        <taxon>Metazoa</taxon>
        <taxon>Ecdysozoa</taxon>
        <taxon>Nematoda</taxon>
        <taxon>Chromadorea</taxon>
        <taxon>Rhabditida</taxon>
        <taxon>Spirurina</taxon>
        <taxon>Oxyuridomorpha</taxon>
        <taxon>Oxyuroidea</taxon>
        <taxon>Oxyuridae</taxon>
        <taxon>Syphacia</taxon>
    </lineage>
</organism>
<feature type="disulfide bond" evidence="9">
    <location>
        <begin position="482"/>
        <end position="497"/>
    </location>
</feature>
<evidence type="ECO:0000256" key="3">
    <source>
        <dbReference type="ARBA" id="ARBA00022737"/>
    </source>
</evidence>
<dbReference type="CDD" id="cd00112">
    <property type="entry name" value="LDLa"/>
    <property type="match status" value="5"/>
</dbReference>
<dbReference type="GO" id="GO:0043235">
    <property type="term" value="C:receptor complex"/>
    <property type="evidence" value="ECO:0007669"/>
    <property type="project" value="TreeGrafter"/>
</dbReference>
<proteinExistence type="predicted"/>
<dbReference type="SMART" id="SM00192">
    <property type="entry name" value="LDLa"/>
    <property type="match status" value="8"/>
</dbReference>
<comment type="subcellular location">
    <subcellularLocation>
        <location evidence="1">Membrane</location>
        <topology evidence="1">Single-pass membrane protein</topology>
    </subcellularLocation>
</comment>
<comment type="caution">
    <text evidence="9">Lacks conserved residue(s) required for the propagation of feature annotation.</text>
</comment>
<dbReference type="PROSITE" id="PS01209">
    <property type="entry name" value="LDLRA_1"/>
    <property type="match status" value="1"/>
</dbReference>
<feature type="compositionally biased region" description="Basic and acidic residues" evidence="10">
    <location>
        <begin position="1"/>
        <end position="13"/>
    </location>
</feature>
<keyword evidence="12" id="KW-1185">Reference proteome</keyword>
<evidence type="ECO:0000256" key="8">
    <source>
        <dbReference type="ARBA" id="ARBA00023180"/>
    </source>
</evidence>
<evidence type="ECO:0000256" key="2">
    <source>
        <dbReference type="ARBA" id="ARBA00022692"/>
    </source>
</evidence>
<dbReference type="InterPro" id="IPR051221">
    <property type="entry name" value="LDLR-related"/>
</dbReference>
<reference evidence="13" key="1">
    <citation type="submission" date="2017-02" db="UniProtKB">
        <authorList>
            <consortium name="WormBaseParasite"/>
        </authorList>
    </citation>
    <scope>IDENTIFICATION</scope>
</reference>
<dbReference type="GO" id="GO:0005041">
    <property type="term" value="F:low-density lipoprotein particle receptor activity"/>
    <property type="evidence" value="ECO:0007669"/>
    <property type="project" value="TreeGrafter"/>
</dbReference>
<dbReference type="Proteomes" id="UP000046393">
    <property type="component" value="Unplaced"/>
</dbReference>
<keyword evidence="7" id="KW-0675">Receptor</keyword>
<dbReference type="Gene3D" id="4.10.400.10">
    <property type="entry name" value="Low-density Lipoprotein Receptor"/>
    <property type="match status" value="8"/>
</dbReference>
<name>A0A0N5AMQ2_9BILA</name>
<evidence type="ECO:0000313" key="13">
    <source>
        <dbReference type="WBParaSite" id="SMUV_0000586701-mRNA-1"/>
    </source>
</evidence>
<evidence type="ECO:0000256" key="5">
    <source>
        <dbReference type="ARBA" id="ARBA00023136"/>
    </source>
</evidence>
<dbReference type="GO" id="GO:0005886">
    <property type="term" value="C:plasma membrane"/>
    <property type="evidence" value="ECO:0007669"/>
    <property type="project" value="TreeGrafter"/>
</dbReference>
<dbReference type="PRINTS" id="PR00261">
    <property type="entry name" value="LDLRECEPTOR"/>
</dbReference>
<evidence type="ECO:0000256" key="7">
    <source>
        <dbReference type="ARBA" id="ARBA00023170"/>
    </source>
</evidence>
<feature type="disulfide bond" evidence="9">
    <location>
        <begin position="444"/>
        <end position="459"/>
    </location>
</feature>
<feature type="disulfide bond" evidence="9">
    <location>
        <begin position="325"/>
        <end position="340"/>
    </location>
</feature>
<dbReference type="SUPFAM" id="SSF57424">
    <property type="entry name" value="LDL receptor-like module"/>
    <property type="match status" value="7"/>
</dbReference>
<accession>A0A0N5AMQ2</accession>
<keyword evidence="8" id="KW-0325">Glycoprotein</keyword>
<feature type="disulfide bond" evidence="9">
    <location>
        <begin position="244"/>
        <end position="259"/>
    </location>
</feature>
<dbReference type="InterPro" id="IPR002172">
    <property type="entry name" value="LDrepeatLR_classA_rpt"/>
</dbReference>
<sequence>MSMPYRGDEDFAKKRGSYSPKEDGDPIKRTNAVMKPRFSTLHNSAESVNNPETGCIERLQQWIGAKCCGCVEDWPTWLFFLVIVLFLLILLSLAAGLVFLFVADKPKDMRSNLKDLLLTKKAMPTFESLLLLAPPRMKYCRGHGFLCVSTPGHVVGVNQRCDGISDCIDGSDEEFCSSCRTSFKCPSQPGNTSTYYKCLASESICDGVADCPDKSDEEICGRPCKTSEFQCPNSNKCIPETLMCDGDRDCSGFEDERNCNGSCKSGSLWCARSKRCIAARKICDGVADCEGGEDEKVNCTCNECCGADRVLCPNSNVCISKSHLCDGFGDCPDNADEENCLNPCSTEAVKKSNLVYCDDKRPYQKKLACMGLIDQCKKSCDKCDPIYAFSCKSDKACIPRVKVCDTIYDCADGSDELGCPERGVLSCAVGLVQKKKWIIQSKVCDGVIDCPDGTDEATCSHCGNNATFCEFSRSCIPIYKLCDGNIDCNDGSDETNCSCKGEIFCAVSFFGTDLCFKGQLLSFYGFYLNGASTLDCAYRDVPLYKCESSSMCVPYKDDCRLGACMNETHIDKLFCLSQQALARR</sequence>
<evidence type="ECO:0000256" key="10">
    <source>
        <dbReference type="SAM" id="MobiDB-lite"/>
    </source>
</evidence>
<feature type="disulfide bond" evidence="9">
    <location>
        <begin position="404"/>
        <end position="419"/>
    </location>
</feature>
<protein>
    <submittedName>
        <fullName evidence="13">Low-density lipoprotein receptor domain class A</fullName>
    </submittedName>
</protein>
<dbReference type="PANTHER" id="PTHR22722:SF5">
    <property type="entry name" value="LOW-DENSITY LIPOPROTEIN RECEPTOR-RELATED PROTEIN 1B"/>
    <property type="match status" value="1"/>
</dbReference>
<keyword evidence="2 11" id="KW-0812">Transmembrane</keyword>
<evidence type="ECO:0000256" key="6">
    <source>
        <dbReference type="ARBA" id="ARBA00023157"/>
    </source>
</evidence>
<evidence type="ECO:0000256" key="4">
    <source>
        <dbReference type="ARBA" id="ARBA00022989"/>
    </source>
</evidence>
<feature type="disulfide bond" evidence="9">
    <location>
        <begin position="205"/>
        <end position="220"/>
    </location>
</feature>
<feature type="region of interest" description="Disordered" evidence="10">
    <location>
        <begin position="1"/>
        <end position="29"/>
    </location>
</feature>
<keyword evidence="3" id="KW-0677">Repeat</keyword>
<dbReference type="InterPro" id="IPR036055">
    <property type="entry name" value="LDL_receptor-like_sf"/>
</dbReference>
<keyword evidence="4 11" id="KW-1133">Transmembrane helix</keyword>
<evidence type="ECO:0000313" key="12">
    <source>
        <dbReference type="Proteomes" id="UP000046393"/>
    </source>
</evidence>
<dbReference type="Pfam" id="PF00057">
    <property type="entry name" value="Ldl_recept_a"/>
    <property type="match status" value="5"/>
</dbReference>
<keyword evidence="6 9" id="KW-1015">Disulfide bond</keyword>
<dbReference type="AlphaFoldDB" id="A0A0N5AMQ2"/>
<dbReference type="PROSITE" id="PS50068">
    <property type="entry name" value="LDLRA_2"/>
    <property type="match status" value="8"/>
</dbReference>
<dbReference type="STRING" id="451379.A0A0N5AMQ2"/>
<feature type="disulfide bond" evidence="9">
    <location>
        <begin position="161"/>
        <end position="176"/>
    </location>
</feature>
<evidence type="ECO:0000256" key="11">
    <source>
        <dbReference type="SAM" id="Phobius"/>
    </source>
</evidence>
<feature type="transmembrane region" description="Helical" evidence="11">
    <location>
        <begin position="77"/>
        <end position="103"/>
    </location>
</feature>
<evidence type="ECO:0000256" key="1">
    <source>
        <dbReference type="ARBA" id="ARBA00004167"/>
    </source>
</evidence>